<accession>A0A250IS14</accession>
<evidence type="ECO:0008006" key="3">
    <source>
        <dbReference type="Google" id="ProtNLM"/>
    </source>
</evidence>
<reference evidence="1 2" key="1">
    <citation type="submission" date="2017-06" db="EMBL/GenBank/DDBJ databases">
        <authorList>
            <person name="Kim H.J."/>
            <person name="Triplett B.A."/>
        </authorList>
    </citation>
    <scope>NUCLEOTIDE SEQUENCE [LARGE SCALE GENOMIC DNA]</scope>
    <source>
        <strain evidence="1 2">DSM 14713</strain>
    </source>
</reference>
<evidence type="ECO:0000313" key="2">
    <source>
        <dbReference type="Proteomes" id="UP000217289"/>
    </source>
</evidence>
<name>A0A250IS14_9BACT</name>
<proteinExistence type="predicted"/>
<sequence>MGGASRYPDFMAAARPVRPPWKSGFVLVCKKCSGNKRLDLRKWLEHRLAAEGHADEVRILKVSCMDICPKARVMAVIPPGQGHAPGGCFAVDPVSEREDFYRQILKILPDSLPETH</sequence>
<protein>
    <recommendedName>
        <fullName evidence="3">(2Fe-2S) ferredoxin domain-containing protein</fullName>
    </recommendedName>
</protein>
<dbReference type="Gene3D" id="3.40.30.10">
    <property type="entry name" value="Glutaredoxin"/>
    <property type="match status" value="1"/>
</dbReference>
<dbReference type="AlphaFoldDB" id="A0A250IS14"/>
<keyword evidence="2" id="KW-1185">Reference proteome</keyword>
<dbReference type="KEGG" id="mbd:MEBOL_008060"/>
<organism evidence="1 2">
    <name type="scientific">Melittangium boletus DSM 14713</name>
    <dbReference type="NCBI Taxonomy" id="1294270"/>
    <lineage>
        <taxon>Bacteria</taxon>
        <taxon>Pseudomonadati</taxon>
        <taxon>Myxococcota</taxon>
        <taxon>Myxococcia</taxon>
        <taxon>Myxococcales</taxon>
        <taxon>Cystobacterineae</taxon>
        <taxon>Archangiaceae</taxon>
        <taxon>Melittangium</taxon>
    </lineage>
</organism>
<evidence type="ECO:0000313" key="1">
    <source>
        <dbReference type="EMBL" id="ATB34555.1"/>
    </source>
</evidence>
<dbReference type="Proteomes" id="UP000217289">
    <property type="component" value="Chromosome"/>
</dbReference>
<dbReference type="SUPFAM" id="SSF52833">
    <property type="entry name" value="Thioredoxin-like"/>
    <property type="match status" value="1"/>
</dbReference>
<gene>
    <name evidence="1" type="ORF">MEBOL_008060</name>
</gene>
<dbReference type="InterPro" id="IPR036249">
    <property type="entry name" value="Thioredoxin-like_sf"/>
</dbReference>
<dbReference type="EMBL" id="CP022163">
    <property type="protein sequence ID" value="ATB34555.1"/>
    <property type="molecule type" value="Genomic_DNA"/>
</dbReference>